<dbReference type="EC" id="5.1.3.2" evidence="4"/>
<dbReference type="SUPFAM" id="SSF51735">
    <property type="entry name" value="NAD(P)-binding Rossmann-fold domains"/>
    <property type="match status" value="1"/>
</dbReference>
<keyword evidence="4" id="KW-0413">Isomerase</keyword>
<feature type="domain" description="NAD-dependent epimerase/dehydratase" evidence="3">
    <location>
        <begin position="3"/>
        <end position="239"/>
    </location>
</feature>
<evidence type="ECO:0000259" key="3">
    <source>
        <dbReference type="Pfam" id="PF01370"/>
    </source>
</evidence>
<dbReference type="Gene3D" id="3.40.50.720">
    <property type="entry name" value="NAD(P)-binding Rossmann-like Domain"/>
    <property type="match status" value="1"/>
</dbReference>
<organism evidence="4 5">
    <name type="scientific">Roseateles terrae</name>
    <dbReference type="NCBI Taxonomy" id="431060"/>
    <lineage>
        <taxon>Bacteria</taxon>
        <taxon>Pseudomonadati</taxon>
        <taxon>Pseudomonadota</taxon>
        <taxon>Betaproteobacteria</taxon>
        <taxon>Burkholderiales</taxon>
        <taxon>Sphaerotilaceae</taxon>
        <taxon>Roseateles</taxon>
    </lineage>
</organism>
<evidence type="ECO:0000313" key="4">
    <source>
        <dbReference type="EMBL" id="MBB3195167.1"/>
    </source>
</evidence>
<protein>
    <submittedName>
        <fullName evidence="4">UDP-glucose 4-epimerase</fullName>
        <ecNumber evidence="4">5.1.3.2</ecNumber>
    </submittedName>
</protein>
<dbReference type="InterPro" id="IPR036291">
    <property type="entry name" value="NAD(P)-bd_dom_sf"/>
</dbReference>
<proteinExistence type="inferred from homology"/>
<comment type="pathway">
    <text evidence="1">Bacterial outer membrane biogenesis; LPS O-antigen biosynthesis.</text>
</comment>
<dbReference type="EMBL" id="JACHXO010000004">
    <property type="protein sequence ID" value="MBB3195167.1"/>
    <property type="molecule type" value="Genomic_DNA"/>
</dbReference>
<dbReference type="Proteomes" id="UP000574369">
    <property type="component" value="Unassembled WGS sequence"/>
</dbReference>
<dbReference type="GO" id="GO:0003978">
    <property type="term" value="F:UDP-glucose 4-epimerase activity"/>
    <property type="evidence" value="ECO:0007669"/>
    <property type="project" value="UniProtKB-EC"/>
</dbReference>
<comment type="caution">
    <text evidence="4">The sequence shown here is derived from an EMBL/GenBank/DDBJ whole genome shotgun (WGS) entry which is preliminary data.</text>
</comment>
<gene>
    <name evidence="4" type="ORF">FHS28_002570</name>
</gene>
<dbReference type="Pfam" id="PF01370">
    <property type="entry name" value="Epimerase"/>
    <property type="match status" value="1"/>
</dbReference>
<reference evidence="4 5" key="1">
    <citation type="submission" date="2020-08" db="EMBL/GenBank/DDBJ databases">
        <title>Genomic Encyclopedia of Type Strains, Phase III (KMG-III): the genomes of soil and plant-associated and newly described type strains.</title>
        <authorList>
            <person name="Whitman W."/>
        </authorList>
    </citation>
    <scope>NUCLEOTIDE SEQUENCE [LARGE SCALE GENOMIC DNA]</scope>
    <source>
        <strain evidence="4 5">CECT 7247</strain>
    </source>
</reference>
<dbReference type="RefSeq" id="WP_088451006.1">
    <property type="nucleotide sequence ID" value="NZ_JACHXO010000004.1"/>
</dbReference>
<keyword evidence="5" id="KW-1185">Reference proteome</keyword>
<comment type="similarity">
    <text evidence="2">Belongs to the NAD(P)-dependent epimerase/dehydratase family.</text>
</comment>
<sequence>MKILLIGGNGFIGLNMAEALVRHGHEVHVASRSGAPSTFTRELPAVTAFHVIPTLAVEPLMALVASCGIDCVVSLASSLIPSSTAADFERELTQTIVPTFQLTEQLAQRRVRFVYVSSGGTVYGASTQATLDEDTPLRPISHYGYSKVMVEQYVAFMGRTQGLQHMVLRPSNPFGPFQNPHRKQGLIAVAVDKILHGQPIDIWGDGSVVRDYLWVQDLADVVARLLAVQSAWGQTFNIGAGVGHSIVELLDLLQELTGITADIRYREGRSVDVQRMVLNISKLRRAVPFEPLDLRQALSRYLDDLRS</sequence>
<evidence type="ECO:0000256" key="1">
    <source>
        <dbReference type="ARBA" id="ARBA00005125"/>
    </source>
</evidence>
<evidence type="ECO:0000256" key="2">
    <source>
        <dbReference type="ARBA" id="ARBA00007637"/>
    </source>
</evidence>
<dbReference type="PANTHER" id="PTHR43000">
    <property type="entry name" value="DTDP-D-GLUCOSE 4,6-DEHYDRATASE-RELATED"/>
    <property type="match status" value="1"/>
</dbReference>
<accession>A0ABR6GST6</accession>
<dbReference type="InterPro" id="IPR001509">
    <property type="entry name" value="Epimerase_deHydtase"/>
</dbReference>
<name>A0ABR6GST6_9BURK</name>
<dbReference type="Gene3D" id="3.90.25.10">
    <property type="entry name" value="UDP-galactose 4-epimerase, domain 1"/>
    <property type="match status" value="1"/>
</dbReference>
<evidence type="ECO:0000313" key="5">
    <source>
        <dbReference type="Proteomes" id="UP000574369"/>
    </source>
</evidence>